<protein>
    <submittedName>
        <fullName evidence="3">Uncharacterized protein</fullName>
    </submittedName>
</protein>
<comment type="caution">
    <text evidence="3">The sequence shown here is derived from an EMBL/GenBank/DDBJ whole genome shotgun (WGS) entry which is preliminary data.</text>
</comment>
<name>A0A0G0AUS5_9BACT</name>
<gene>
    <name evidence="3" type="ORF">UR47_C0005G0015</name>
</gene>
<dbReference type="AlphaFoldDB" id="A0A0G0AUS5"/>
<keyword evidence="2" id="KW-0732">Signal</keyword>
<proteinExistence type="predicted"/>
<dbReference type="Proteomes" id="UP000034488">
    <property type="component" value="Unassembled WGS sequence"/>
</dbReference>
<evidence type="ECO:0000313" key="3">
    <source>
        <dbReference type="EMBL" id="KKP55086.1"/>
    </source>
</evidence>
<evidence type="ECO:0000313" key="4">
    <source>
        <dbReference type="Proteomes" id="UP000034488"/>
    </source>
</evidence>
<evidence type="ECO:0000256" key="1">
    <source>
        <dbReference type="SAM" id="Phobius"/>
    </source>
</evidence>
<accession>A0A0G0AUS5</accession>
<reference evidence="3 4" key="1">
    <citation type="journal article" date="2015" name="Nature">
        <title>rRNA introns, odd ribosomes, and small enigmatic genomes across a large radiation of phyla.</title>
        <authorList>
            <person name="Brown C.T."/>
            <person name="Hug L.A."/>
            <person name="Thomas B.C."/>
            <person name="Sharon I."/>
            <person name="Castelle C.J."/>
            <person name="Singh A."/>
            <person name="Wilkins M.J."/>
            <person name="Williams K.H."/>
            <person name="Banfield J.F."/>
        </authorList>
    </citation>
    <scope>NUCLEOTIDE SEQUENCE [LARGE SCALE GENOMIC DNA]</scope>
</reference>
<dbReference type="EMBL" id="LBPI01000005">
    <property type="protein sequence ID" value="KKP55086.1"/>
    <property type="molecule type" value="Genomic_DNA"/>
</dbReference>
<organism evidence="3 4">
    <name type="scientific">candidate division WS6 bacterium GW2011_GWB1_33_6</name>
    <dbReference type="NCBI Taxonomy" id="1619088"/>
    <lineage>
        <taxon>Bacteria</taxon>
        <taxon>Candidatus Dojkabacteria</taxon>
    </lineage>
</organism>
<keyword evidence="1" id="KW-0812">Transmembrane</keyword>
<evidence type="ECO:0000256" key="2">
    <source>
        <dbReference type="SAM" id="SignalP"/>
    </source>
</evidence>
<feature type="chain" id="PRO_5002531213" evidence="2">
    <location>
        <begin position="23"/>
        <end position="203"/>
    </location>
</feature>
<feature type="signal peptide" evidence="2">
    <location>
        <begin position="1"/>
        <end position="22"/>
    </location>
</feature>
<feature type="transmembrane region" description="Helical" evidence="1">
    <location>
        <begin position="162"/>
        <end position="185"/>
    </location>
</feature>
<keyword evidence="1" id="KW-0472">Membrane</keyword>
<sequence length="203" mass="22924">MKMLKTITLLITIIIFVSPVYAQEFEIEDVTQSTVVEDEDNNTVKSTNSYFELELKRGVQNPLNKEIPLTLYITPKIDSPKTQILWNIPSTFGVDIKHSEFVDLNKDQTYSFSIDVKPERTGSYGISVNVISWQFDTNLTNTVSSTITLSKSLIVQPVDPEFTLISLLLLLAFLLVSGIGIYLLVKISKKLLIKLKIWLTPPV</sequence>
<keyword evidence="1" id="KW-1133">Transmembrane helix</keyword>